<evidence type="ECO:0000256" key="2">
    <source>
        <dbReference type="ARBA" id="ARBA00022723"/>
    </source>
</evidence>
<protein>
    <submittedName>
        <fullName evidence="5">Hemerythrin</fullName>
    </submittedName>
</protein>
<evidence type="ECO:0000313" key="5">
    <source>
        <dbReference type="EMBL" id="SDT06193.1"/>
    </source>
</evidence>
<feature type="domain" description="Hemerythrin-like" evidence="4">
    <location>
        <begin position="13"/>
        <end position="130"/>
    </location>
</feature>
<dbReference type="NCBIfam" id="TIGR02481">
    <property type="entry name" value="hemeryth_dom"/>
    <property type="match status" value="1"/>
</dbReference>
<dbReference type="NCBIfam" id="NF002007">
    <property type="entry name" value="PRK00808.1"/>
    <property type="match status" value="1"/>
</dbReference>
<dbReference type="PANTHER" id="PTHR37164:SF1">
    <property type="entry name" value="BACTERIOHEMERYTHRIN"/>
    <property type="match status" value="1"/>
</dbReference>
<gene>
    <name evidence="5" type="ORF">SAMN05216221_3362</name>
</gene>
<comment type="similarity">
    <text evidence="1">Belongs to the hemerythrin family.</text>
</comment>
<reference evidence="6" key="1">
    <citation type="submission" date="2016-10" db="EMBL/GenBank/DDBJ databases">
        <authorList>
            <person name="Varghese N."/>
            <person name="Submissions S."/>
        </authorList>
    </citation>
    <scope>NUCLEOTIDE SEQUENCE [LARGE SCALE GENOMIC DNA]</scope>
    <source>
        <strain evidence="6">KCTC 32247</strain>
    </source>
</reference>
<dbReference type="RefSeq" id="WP_090350533.1">
    <property type="nucleotide sequence ID" value="NZ_LT629751.1"/>
</dbReference>
<dbReference type="InterPro" id="IPR035938">
    <property type="entry name" value="Hemerythrin-like_sf"/>
</dbReference>
<keyword evidence="3" id="KW-0408">Iron</keyword>
<dbReference type="SUPFAM" id="SSF47188">
    <property type="entry name" value="Hemerythrin-like"/>
    <property type="match status" value="1"/>
</dbReference>
<dbReference type="InterPro" id="IPR012312">
    <property type="entry name" value="Hemerythrin-like"/>
</dbReference>
<dbReference type="Proteomes" id="UP000243359">
    <property type="component" value="Chromosome I"/>
</dbReference>
<evidence type="ECO:0000259" key="4">
    <source>
        <dbReference type="Pfam" id="PF01814"/>
    </source>
</evidence>
<dbReference type="PANTHER" id="PTHR37164">
    <property type="entry name" value="BACTERIOHEMERYTHRIN"/>
    <property type="match status" value="1"/>
</dbReference>
<dbReference type="InterPro" id="IPR012827">
    <property type="entry name" value="Hemerythrin_metal-bd"/>
</dbReference>
<dbReference type="STRING" id="1392877.SAMN05216221_3362"/>
<keyword evidence="6" id="KW-1185">Reference proteome</keyword>
<sequence length="149" mass="17255">MGYVINWSDEYATGIDIIDEQHKRIFEYLSEIDHAIKAQSLADVEHVVKAVVDYAISHNTFEESLMEKAGYPMLDAHHKVHESFKARVNGYLQRLNGGEDAFRLAREVRGDLGLWLTNHIKRDDRHYVPYVKKSLDGGFVSRMLGKFFR</sequence>
<evidence type="ECO:0000256" key="1">
    <source>
        <dbReference type="ARBA" id="ARBA00010587"/>
    </source>
</evidence>
<dbReference type="OrthoDB" id="1122424at2"/>
<evidence type="ECO:0000256" key="3">
    <source>
        <dbReference type="ARBA" id="ARBA00023004"/>
    </source>
</evidence>
<accession>A0A1H1XA36</accession>
<proteinExistence type="inferred from homology"/>
<dbReference type="Pfam" id="PF01814">
    <property type="entry name" value="Hemerythrin"/>
    <property type="match status" value="1"/>
</dbReference>
<organism evidence="5 6">
    <name type="scientific">Pseudomonas oryzae</name>
    <dbReference type="NCBI Taxonomy" id="1392877"/>
    <lineage>
        <taxon>Bacteria</taxon>
        <taxon>Pseudomonadati</taxon>
        <taxon>Pseudomonadota</taxon>
        <taxon>Gammaproteobacteria</taxon>
        <taxon>Pseudomonadales</taxon>
        <taxon>Pseudomonadaceae</taxon>
        <taxon>Pseudomonas</taxon>
    </lineage>
</organism>
<dbReference type="NCBIfam" id="NF033749">
    <property type="entry name" value="bact_hemeryth"/>
    <property type="match status" value="1"/>
</dbReference>
<dbReference type="InterPro" id="IPR050669">
    <property type="entry name" value="Hemerythrin"/>
</dbReference>
<evidence type="ECO:0000313" key="6">
    <source>
        <dbReference type="Proteomes" id="UP000243359"/>
    </source>
</evidence>
<dbReference type="EMBL" id="LT629751">
    <property type="protein sequence ID" value="SDT06193.1"/>
    <property type="molecule type" value="Genomic_DNA"/>
</dbReference>
<dbReference type="GO" id="GO:0046872">
    <property type="term" value="F:metal ion binding"/>
    <property type="evidence" value="ECO:0007669"/>
    <property type="project" value="UniProtKB-KW"/>
</dbReference>
<dbReference type="Gene3D" id="1.20.120.50">
    <property type="entry name" value="Hemerythrin-like"/>
    <property type="match status" value="1"/>
</dbReference>
<name>A0A1H1XA36_9PSED</name>
<dbReference type="AlphaFoldDB" id="A0A1H1XA36"/>
<dbReference type="CDD" id="cd12107">
    <property type="entry name" value="Hemerythrin"/>
    <property type="match status" value="1"/>
</dbReference>
<keyword evidence="2" id="KW-0479">Metal-binding</keyword>